<dbReference type="Pfam" id="PF01157">
    <property type="entry name" value="Ribosomal_L21e"/>
    <property type="match status" value="1"/>
</dbReference>
<protein>
    <submittedName>
        <fullName evidence="4">Ribosomal protein L21e like protein</fullName>
    </submittedName>
</protein>
<dbReference type="Proteomes" id="UP001057375">
    <property type="component" value="Unassembled WGS sequence"/>
</dbReference>
<organism evidence="4 5">
    <name type="scientific">Aduncisulcus paluster</name>
    <dbReference type="NCBI Taxonomy" id="2918883"/>
    <lineage>
        <taxon>Eukaryota</taxon>
        <taxon>Metamonada</taxon>
        <taxon>Carpediemonas-like organisms</taxon>
        <taxon>Aduncisulcus</taxon>
    </lineage>
</organism>
<dbReference type="InterPro" id="IPR018259">
    <property type="entry name" value="Ribosomal_eL21_CS"/>
</dbReference>
<dbReference type="PANTHER" id="PTHR20981">
    <property type="entry name" value="60S RIBOSOMAL PROTEIN L21"/>
    <property type="match status" value="1"/>
</dbReference>
<dbReference type="SUPFAM" id="SSF50104">
    <property type="entry name" value="Translation proteins SH3-like domain"/>
    <property type="match status" value="1"/>
</dbReference>
<evidence type="ECO:0000256" key="3">
    <source>
        <dbReference type="ARBA" id="ARBA00023274"/>
    </source>
</evidence>
<keyword evidence="2 4" id="KW-0689">Ribosomal protein</keyword>
<dbReference type="InterPro" id="IPR001147">
    <property type="entry name" value="Ribosomal_eL21"/>
</dbReference>
<proteinExistence type="inferred from homology"/>
<dbReference type="InterPro" id="IPR008991">
    <property type="entry name" value="Translation_prot_SH3-like_sf"/>
</dbReference>
<accession>A0ABQ5K014</accession>
<evidence type="ECO:0000313" key="4">
    <source>
        <dbReference type="EMBL" id="GKT24054.1"/>
    </source>
</evidence>
<keyword evidence="3" id="KW-0687">Ribonucleoprotein</keyword>
<comment type="caution">
    <text evidence="4">The sequence shown here is derived from an EMBL/GenBank/DDBJ whole genome shotgun (WGS) entry which is preliminary data.</text>
</comment>
<evidence type="ECO:0000313" key="5">
    <source>
        <dbReference type="Proteomes" id="UP001057375"/>
    </source>
</evidence>
<evidence type="ECO:0000256" key="1">
    <source>
        <dbReference type="ARBA" id="ARBA00008427"/>
    </source>
</evidence>
<keyword evidence="5" id="KW-1185">Reference proteome</keyword>
<dbReference type="GO" id="GO:0005840">
    <property type="term" value="C:ribosome"/>
    <property type="evidence" value="ECO:0007669"/>
    <property type="project" value="UniProtKB-KW"/>
</dbReference>
<dbReference type="Gene3D" id="6.10.250.3260">
    <property type="match status" value="1"/>
</dbReference>
<reference evidence="4" key="1">
    <citation type="submission" date="2022-03" db="EMBL/GenBank/DDBJ databases">
        <title>Draft genome sequence of Aduncisulcus paluster, a free-living microaerophilic Fornicata.</title>
        <authorList>
            <person name="Yuyama I."/>
            <person name="Kume K."/>
            <person name="Tamura T."/>
            <person name="Inagaki Y."/>
            <person name="Hashimoto T."/>
        </authorList>
    </citation>
    <scope>NUCLEOTIDE SEQUENCE</scope>
    <source>
        <strain evidence="4">NY0171</strain>
    </source>
</reference>
<dbReference type="PROSITE" id="PS01171">
    <property type="entry name" value="RIBOSOMAL_L21E"/>
    <property type="match status" value="1"/>
</dbReference>
<comment type="similarity">
    <text evidence="1">Belongs to the eukaryotic ribosomal protein eL21 family.</text>
</comment>
<evidence type="ECO:0000256" key="2">
    <source>
        <dbReference type="ARBA" id="ARBA00022980"/>
    </source>
</evidence>
<name>A0ABQ5K014_9EUKA</name>
<gene>
    <name evidence="4" type="ORF">ADUPG1_012614</name>
</gene>
<sequence>MTTKSKGLRSGTRRSFARKFGKSGILNTSTYLRPFKIGDYVDITVNSNVHGGMPFKFYKGKTGRVFNVSTRALGVEMNKQVRNRIMKKRIYVRIEHVIPSKCQVEFKKRIAFNEKTHAAAEHVPLKRLPAQPREAHVVKADKVEVVAPVPFEFLL</sequence>
<dbReference type="Gene3D" id="2.30.30.70">
    <property type="entry name" value="Ribosomal protein L21"/>
    <property type="match status" value="1"/>
</dbReference>
<dbReference type="EMBL" id="BQXS01012503">
    <property type="protein sequence ID" value="GKT24054.1"/>
    <property type="molecule type" value="Genomic_DNA"/>
</dbReference>
<dbReference type="InterPro" id="IPR036948">
    <property type="entry name" value="Ribosomal_eL21_sf"/>
</dbReference>